<feature type="domain" description="HNH nuclease" evidence="1">
    <location>
        <begin position="42"/>
        <end position="86"/>
    </location>
</feature>
<proteinExistence type="predicted"/>
<dbReference type="RefSeq" id="YP_009286642.1">
    <property type="nucleotide sequence ID" value="NC_031066.1"/>
</dbReference>
<keyword evidence="3" id="KW-1185">Reference proteome</keyword>
<dbReference type="InterPro" id="IPR044930">
    <property type="entry name" value="Homing_endonuclease_His-Me"/>
</dbReference>
<accession>A0A172JFU7</accession>
<evidence type="ECO:0000259" key="1">
    <source>
        <dbReference type="Pfam" id="PF13392"/>
    </source>
</evidence>
<dbReference type="KEGG" id="vg:29066034"/>
<dbReference type="InterPro" id="IPR044925">
    <property type="entry name" value="His-Me_finger_sf"/>
</dbReference>
<keyword evidence="2" id="KW-0540">Nuclease</keyword>
<dbReference type="Pfam" id="PF13392">
    <property type="entry name" value="HNH_3"/>
    <property type="match status" value="1"/>
</dbReference>
<dbReference type="EMBL" id="KU687347">
    <property type="protein sequence ID" value="AMR59409.1"/>
    <property type="molecule type" value="Genomic_DNA"/>
</dbReference>
<dbReference type="Gene3D" id="3.90.75.10">
    <property type="entry name" value="Homing Intron 3 (I-ppo) Encoded Endonuclease, Chain A"/>
    <property type="match status" value="1"/>
</dbReference>
<dbReference type="GeneID" id="29066034"/>
<sequence length="156" mass="17690">MNLREKLEAYSKVSPSGCWEWQRATAGKGYGLISIGRQRQAYAHRVSYFVFNGPISEGLVVRHKCDNPCCVNPEHLEVGTQEDNMQDCKKRGRLSAPPVARGVHNHKTKLTDEQVAYIVNSKKSSRELANEFGVSTQAINWRKKQWQATAQKESEK</sequence>
<dbReference type="InterPro" id="IPR003615">
    <property type="entry name" value="HNH_nuc"/>
</dbReference>
<keyword evidence="2" id="KW-0378">Hydrolase</keyword>
<organism evidence="2 3">
    <name type="scientific">Citrobacter phage SH1</name>
    <dbReference type="NCBI Taxonomy" id="1805464"/>
    <lineage>
        <taxon>Viruses</taxon>
        <taxon>Duplodnaviria</taxon>
        <taxon>Heunggongvirae</taxon>
        <taxon>Uroviricota</taxon>
        <taxon>Caudoviricetes</taxon>
        <taxon>Autographivirales</taxon>
        <taxon>Autotranscriptaviridae</taxon>
        <taxon>Studiervirinae</taxon>
        <taxon>Teetrevirus</taxon>
        <taxon>Teetrevirus SH1</taxon>
    </lineage>
</organism>
<keyword evidence="2" id="KW-0255">Endonuclease</keyword>
<evidence type="ECO:0000313" key="3">
    <source>
        <dbReference type="Proteomes" id="UP000203218"/>
    </source>
</evidence>
<dbReference type="OrthoDB" id="21336at10239"/>
<protein>
    <submittedName>
        <fullName evidence="2">Homing endonuclease</fullName>
    </submittedName>
</protein>
<reference evidence="2 3" key="1">
    <citation type="submission" date="2016-02" db="EMBL/GenBank/DDBJ databases">
        <title>Characterization of five Podoviridae phages infecting Citrobacter freundii.</title>
        <authorList>
            <person name="Hamdi S."/>
            <person name="Rousseau G.M."/>
            <person name="Labrie S.J."/>
            <person name="Saied Kourda R."/>
            <person name="Tremblay D.M."/>
            <person name="Moineau S."/>
            <person name="Ben Slama K."/>
        </authorList>
    </citation>
    <scope>NUCLEOTIDE SEQUENCE [LARGE SCALE GENOMIC DNA]</scope>
</reference>
<dbReference type="SUPFAM" id="SSF54060">
    <property type="entry name" value="His-Me finger endonucleases"/>
    <property type="match status" value="1"/>
</dbReference>
<dbReference type="GO" id="GO:0004519">
    <property type="term" value="F:endonuclease activity"/>
    <property type="evidence" value="ECO:0007669"/>
    <property type="project" value="UniProtKB-KW"/>
</dbReference>
<evidence type="ECO:0000313" key="2">
    <source>
        <dbReference type="EMBL" id="AMR59409.1"/>
    </source>
</evidence>
<dbReference type="Proteomes" id="UP000203218">
    <property type="component" value="Segment"/>
</dbReference>
<name>A0A172JFU7_9CAUD</name>
<gene>
    <name evidence="2" type="ORF">sh1_0017</name>
</gene>